<feature type="region of interest" description="Disordered" evidence="1">
    <location>
        <begin position="1"/>
        <end position="32"/>
    </location>
</feature>
<dbReference type="AlphaFoldDB" id="A0A0A9FTV4"/>
<accession>A0A0A9FTV4</accession>
<evidence type="ECO:0000256" key="1">
    <source>
        <dbReference type="SAM" id="MobiDB-lite"/>
    </source>
</evidence>
<proteinExistence type="predicted"/>
<sequence>MVGSAAAMPLDHGADRTGRGAEPRSVGDDDDAEMRCALPLVFSFH</sequence>
<feature type="compositionally biased region" description="Basic and acidic residues" evidence="1">
    <location>
        <begin position="12"/>
        <end position="27"/>
    </location>
</feature>
<organism evidence="2">
    <name type="scientific">Arundo donax</name>
    <name type="common">Giant reed</name>
    <name type="synonym">Donax arundinaceus</name>
    <dbReference type="NCBI Taxonomy" id="35708"/>
    <lineage>
        <taxon>Eukaryota</taxon>
        <taxon>Viridiplantae</taxon>
        <taxon>Streptophyta</taxon>
        <taxon>Embryophyta</taxon>
        <taxon>Tracheophyta</taxon>
        <taxon>Spermatophyta</taxon>
        <taxon>Magnoliopsida</taxon>
        <taxon>Liliopsida</taxon>
        <taxon>Poales</taxon>
        <taxon>Poaceae</taxon>
        <taxon>PACMAD clade</taxon>
        <taxon>Arundinoideae</taxon>
        <taxon>Arundineae</taxon>
        <taxon>Arundo</taxon>
    </lineage>
</organism>
<dbReference type="EMBL" id="GBRH01183247">
    <property type="protein sequence ID" value="JAE14649.1"/>
    <property type="molecule type" value="Transcribed_RNA"/>
</dbReference>
<name>A0A0A9FTV4_ARUDO</name>
<protein>
    <submittedName>
        <fullName evidence="2">Uncharacterized protein</fullName>
    </submittedName>
</protein>
<reference evidence="2" key="1">
    <citation type="submission" date="2014-09" db="EMBL/GenBank/DDBJ databases">
        <authorList>
            <person name="Magalhaes I.L.F."/>
            <person name="Oliveira U."/>
            <person name="Santos F.R."/>
            <person name="Vidigal T.H.D.A."/>
            <person name="Brescovit A.D."/>
            <person name="Santos A.J."/>
        </authorList>
    </citation>
    <scope>NUCLEOTIDE SEQUENCE</scope>
    <source>
        <tissue evidence="2">Shoot tissue taken approximately 20 cm above the soil surface</tissue>
    </source>
</reference>
<evidence type="ECO:0000313" key="2">
    <source>
        <dbReference type="EMBL" id="JAE14649.1"/>
    </source>
</evidence>
<reference evidence="2" key="2">
    <citation type="journal article" date="2015" name="Data Brief">
        <title>Shoot transcriptome of the giant reed, Arundo donax.</title>
        <authorList>
            <person name="Barrero R.A."/>
            <person name="Guerrero F.D."/>
            <person name="Moolhuijzen P."/>
            <person name="Goolsby J.A."/>
            <person name="Tidwell J."/>
            <person name="Bellgard S.E."/>
            <person name="Bellgard M.I."/>
        </authorList>
    </citation>
    <scope>NUCLEOTIDE SEQUENCE</scope>
    <source>
        <tissue evidence="2">Shoot tissue taken approximately 20 cm above the soil surface</tissue>
    </source>
</reference>